<gene>
    <name evidence="2" type="ORF">OM944_13930</name>
</gene>
<feature type="signal peptide" evidence="1">
    <location>
        <begin position="1"/>
        <end position="23"/>
    </location>
</feature>
<dbReference type="EMBL" id="CP110226">
    <property type="protein sequence ID" value="UZD21761.1"/>
    <property type="molecule type" value="Genomic_DNA"/>
</dbReference>
<sequence>MKALKFNPLYLLLLLTFASSCDTSDDPVPEPDLAVVEEDLAVNAALEDLDNITLSAMSNSSLGMRTAVEIPSNNICAAATIILDEANKTISIDFGDGCTSENGTVRKGIINLAYSGNVLFQGATIVATFEDYEVNGFQVEGKRTITNTGVDLDANSISLEVKVENGKVTWPDGSYVTYTSFQSREITLSTQGYQASITGTASGVSREGFEYSTSVVEPLIFRQDCIATGNTLASSGVLQFDFRGIEVSMDFGNGACDRSGTVVYPGGSKEITID</sequence>
<reference evidence="2" key="1">
    <citation type="submission" date="2022-10" db="EMBL/GenBank/DDBJ databases">
        <title>Algoriphagus sp. a novel bacteria isolate from halophytes salicornia europaea.</title>
        <authorList>
            <person name="Peng Y."/>
            <person name="Jiang L."/>
            <person name="Lee J."/>
        </authorList>
    </citation>
    <scope>NUCLEOTIDE SEQUENCE</scope>
    <source>
        <strain evidence="2">TR-M5</strain>
    </source>
</reference>
<keyword evidence="3" id="KW-1185">Reference proteome</keyword>
<keyword evidence="1" id="KW-0732">Signal</keyword>
<name>A0ABY6MHI3_9BACT</name>
<protein>
    <recommendedName>
        <fullName evidence="4">Lipoprotein</fullName>
    </recommendedName>
</protein>
<evidence type="ECO:0000313" key="3">
    <source>
        <dbReference type="Proteomes" id="UP001163156"/>
    </source>
</evidence>
<evidence type="ECO:0000256" key="1">
    <source>
        <dbReference type="SAM" id="SignalP"/>
    </source>
</evidence>
<dbReference type="RefSeq" id="WP_264808230.1">
    <property type="nucleotide sequence ID" value="NZ_CP110226.1"/>
</dbReference>
<accession>A0ABY6MHI3</accession>
<organism evidence="2 3">
    <name type="scientific">Algoriphagus halophytocola</name>
    <dbReference type="NCBI Taxonomy" id="2991499"/>
    <lineage>
        <taxon>Bacteria</taxon>
        <taxon>Pseudomonadati</taxon>
        <taxon>Bacteroidota</taxon>
        <taxon>Cytophagia</taxon>
        <taxon>Cytophagales</taxon>
        <taxon>Cyclobacteriaceae</taxon>
        <taxon>Algoriphagus</taxon>
    </lineage>
</organism>
<evidence type="ECO:0000313" key="2">
    <source>
        <dbReference type="EMBL" id="UZD21761.1"/>
    </source>
</evidence>
<evidence type="ECO:0008006" key="4">
    <source>
        <dbReference type="Google" id="ProtNLM"/>
    </source>
</evidence>
<dbReference type="PROSITE" id="PS51257">
    <property type="entry name" value="PROKAR_LIPOPROTEIN"/>
    <property type="match status" value="1"/>
</dbReference>
<feature type="chain" id="PRO_5046015282" description="Lipoprotein" evidence="1">
    <location>
        <begin position="24"/>
        <end position="274"/>
    </location>
</feature>
<proteinExistence type="predicted"/>
<dbReference type="Proteomes" id="UP001163156">
    <property type="component" value="Chromosome"/>
</dbReference>